<accession>A0A177EK21</accession>
<name>A0A177EK21_9MICR</name>
<reference evidence="3 4" key="1">
    <citation type="submission" date="2016-02" db="EMBL/GenBank/DDBJ databases">
        <title>Discovery of a natural microsporidian pathogen with a broad tissue tropism in Caenorhabditis elegans.</title>
        <authorList>
            <person name="Luallen R.J."/>
            <person name="Reinke A.W."/>
            <person name="Tong L."/>
            <person name="Botts M.R."/>
            <person name="Felix M.-A."/>
            <person name="Troemel E.R."/>
        </authorList>
    </citation>
    <scope>NUCLEOTIDE SEQUENCE [LARGE SCALE GENOMIC DNA]</scope>
    <source>
        <strain evidence="3 4">JUm2807</strain>
    </source>
</reference>
<feature type="compositionally biased region" description="Polar residues" evidence="1">
    <location>
        <begin position="187"/>
        <end position="198"/>
    </location>
</feature>
<dbReference type="EMBL" id="LTDL01000019">
    <property type="protein sequence ID" value="OAG31329.1"/>
    <property type="molecule type" value="Genomic_DNA"/>
</dbReference>
<evidence type="ECO:0000313" key="3">
    <source>
        <dbReference type="EMBL" id="OAG31329.1"/>
    </source>
</evidence>
<protein>
    <recommendedName>
        <fullName evidence="2">SANTA domain-containing protein</fullName>
    </recommendedName>
</protein>
<evidence type="ECO:0000313" key="4">
    <source>
        <dbReference type="Proteomes" id="UP000185944"/>
    </source>
</evidence>
<proteinExistence type="predicted"/>
<evidence type="ECO:0000256" key="1">
    <source>
        <dbReference type="SAM" id="MobiDB-lite"/>
    </source>
</evidence>
<dbReference type="Proteomes" id="UP000185944">
    <property type="component" value="Unassembled WGS sequence"/>
</dbReference>
<dbReference type="InterPro" id="IPR015216">
    <property type="entry name" value="SANTA"/>
</dbReference>
<dbReference type="Pfam" id="PF09133">
    <property type="entry name" value="SANTA"/>
    <property type="match status" value="1"/>
</dbReference>
<organism evidence="3 4">
    <name type="scientific">Nematocida displodere</name>
    <dbReference type="NCBI Taxonomy" id="1805483"/>
    <lineage>
        <taxon>Eukaryota</taxon>
        <taxon>Fungi</taxon>
        <taxon>Fungi incertae sedis</taxon>
        <taxon>Microsporidia</taxon>
        <taxon>Nematocida</taxon>
    </lineage>
</organism>
<dbReference type="RefSeq" id="XP_067545025.1">
    <property type="nucleotide sequence ID" value="XM_067689225.1"/>
</dbReference>
<gene>
    <name evidence="3" type="ORF">NEDG_01807</name>
</gene>
<dbReference type="AlphaFoldDB" id="A0A177EK21"/>
<keyword evidence="4" id="KW-1185">Reference proteome</keyword>
<feature type="region of interest" description="Disordered" evidence="1">
    <location>
        <begin position="187"/>
        <end position="242"/>
    </location>
</feature>
<sequence length="242" mass="26527">MRGKKVKKTGRTEKSAQTPNTADAIVGCLGSGSDCRIFQRKGSFRSTEHSELISSVLAELSETGEGWARDESSASEIVVPSEPIRSESRHVVLTQWAIKLVRGEDGVFGLVVLGIIKETDNIAQSSFINKRLSSHCVMSKSTTYTLEGQFDNTFTPYPGFRPEALQRFKDGFPAKWSFIINTEISQITGTPSSPTNLTNPQPPKAQSNPNPNPNPQPPKAQTSPNKENLPKTKAQTKARGRR</sequence>
<dbReference type="OrthoDB" id="2195551at2759"/>
<dbReference type="GeneID" id="93648157"/>
<comment type="caution">
    <text evidence="3">The sequence shown here is derived from an EMBL/GenBank/DDBJ whole genome shotgun (WGS) entry which is preliminary data.</text>
</comment>
<dbReference type="VEuPathDB" id="MicrosporidiaDB:NEDG_01807"/>
<feature type="domain" description="SANTA" evidence="2">
    <location>
        <begin position="91"/>
        <end position="178"/>
    </location>
</feature>
<evidence type="ECO:0000259" key="2">
    <source>
        <dbReference type="Pfam" id="PF09133"/>
    </source>
</evidence>